<organism evidence="2 3">
    <name type="scientific">Macrostomum lignano</name>
    <dbReference type="NCBI Taxonomy" id="282301"/>
    <lineage>
        <taxon>Eukaryota</taxon>
        <taxon>Metazoa</taxon>
        <taxon>Spiralia</taxon>
        <taxon>Lophotrochozoa</taxon>
        <taxon>Platyhelminthes</taxon>
        <taxon>Rhabditophora</taxon>
        <taxon>Macrostomorpha</taxon>
        <taxon>Macrostomida</taxon>
        <taxon>Macrostomidae</taxon>
        <taxon>Macrostomum</taxon>
    </lineage>
</organism>
<keyword evidence="2" id="KW-1185">Reference proteome</keyword>
<evidence type="ECO:0000313" key="3">
    <source>
        <dbReference type="WBParaSite" id="maker-uti_cns_0043849-snap-gene-0.1-mRNA-1"/>
    </source>
</evidence>
<dbReference type="WBParaSite" id="maker-uti_cns_0043849-snap-gene-0.1-mRNA-1">
    <property type="protein sequence ID" value="maker-uti_cns_0043849-snap-gene-0.1-mRNA-1"/>
    <property type="gene ID" value="maker-uti_cns_0043849-snap-gene-0.1"/>
</dbReference>
<evidence type="ECO:0000256" key="1">
    <source>
        <dbReference type="SAM" id="MobiDB-lite"/>
    </source>
</evidence>
<sequence>MASEHVASLLRQCSDQVRLIVARAVRDAASHSPTAEPGRLCQLTPTAELDAHLADLLATMQPQLNDEEAMAEAEQQDSRLAQNCLEQFHKPPQLPNSRNSAEENPEEDFENEEEKHFTVLLNRHGSRGLGITIAGYVGECP</sequence>
<accession>A0A1I8J0C5</accession>
<evidence type="ECO:0000313" key="2">
    <source>
        <dbReference type="Proteomes" id="UP000095280"/>
    </source>
</evidence>
<feature type="region of interest" description="Disordered" evidence="1">
    <location>
        <begin position="67"/>
        <end position="115"/>
    </location>
</feature>
<protein>
    <submittedName>
        <fullName evidence="3">PDZ domain-containing protein</fullName>
    </submittedName>
</protein>
<feature type="compositionally biased region" description="Acidic residues" evidence="1">
    <location>
        <begin position="103"/>
        <end position="112"/>
    </location>
</feature>
<dbReference type="Proteomes" id="UP000095280">
    <property type="component" value="Unplaced"/>
</dbReference>
<name>A0A1I8J0C5_9PLAT</name>
<dbReference type="AlphaFoldDB" id="A0A1I8J0C5"/>
<proteinExistence type="predicted"/>
<reference evidence="3" key="1">
    <citation type="submission" date="2016-11" db="UniProtKB">
        <authorList>
            <consortium name="WormBaseParasite"/>
        </authorList>
    </citation>
    <scope>IDENTIFICATION</scope>
</reference>